<name>A0ABW3JQK3_9FLAO</name>
<dbReference type="InterPro" id="IPR025366">
    <property type="entry name" value="DUF4270"/>
</dbReference>
<protein>
    <submittedName>
        <fullName evidence="1">DUF4270 family protein</fullName>
    </submittedName>
</protein>
<evidence type="ECO:0000313" key="2">
    <source>
        <dbReference type="Proteomes" id="UP001597062"/>
    </source>
</evidence>
<dbReference type="RefSeq" id="WP_386106269.1">
    <property type="nucleotide sequence ID" value="NZ_JBHTJR010000030.1"/>
</dbReference>
<dbReference type="PROSITE" id="PS51257">
    <property type="entry name" value="PROKAR_LIPOPROTEIN"/>
    <property type="match status" value="1"/>
</dbReference>
<keyword evidence="2" id="KW-1185">Reference proteome</keyword>
<dbReference type="Pfam" id="PF14092">
    <property type="entry name" value="DUF4270"/>
    <property type="match status" value="1"/>
</dbReference>
<comment type="caution">
    <text evidence="1">The sequence shown here is derived from an EMBL/GenBank/DDBJ whole genome shotgun (WGS) entry which is preliminary data.</text>
</comment>
<reference evidence="2" key="1">
    <citation type="journal article" date="2019" name="Int. J. Syst. Evol. Microbiol.">
        <title>The Global Catalogue of Microorganisms (GCM) 10K type strain sequencing project: providing services to taxonomists for standard genome sequencing and annotation.</title>
        <authorList>
            <consortium name="The Broad Institute Genomics Platform"/>
            <consortium name="The Broad Institute Genome Sequencing Center for Infectious Disease"/>
            <person name="Wu L."/>
            <person name="Ma J."/>
        </authorList>
    </citation>
    <scope>NUCLEOTIDE SEQUENCE [LARGE SCALE GENOMIC DNA]</scope>
    <source>
        <strain evidence="2">CCUG 60527</strain>
    </source>
</reference>
<proteinExistence type="predicted"/>
<gene>
    <name evidence="1" type="ORF">ACFQ1U_05805</name>
</gene>
<organism evidence="1 2">
    <name type="scientific">Tenacibaculum geojense</name>
    <dbReference type="NCBI Taxonomy" id="915352"/>
    <lineage>
        <taxon>Bacteria</taxon>
        <taxon>Pseudomonadati</taxon>
        <taxon>Bacteroidota</taxon>
        <taxon>Flavobacteriia</taxon>
        <taxon>Flavobacteriales</taxon>
        <taxon>Flavobacteriaceae</taxon>
        <taxon>Tenacibaculum</taxon>
    </lineage>
</organism>
<accession>A0ABW3JQK3</accession>
<dbReference type="EMBL" id="JBHTJR010000030">
    <property type="protein sequence ID" value="MFD0992712.1"/>
    <property type="molecule type" value="Genomic_DNA"/>
</dbReference>
<dbReference type="Proteomes" id="UP001597062">
    <property type="component" value="Unassembled WGS sequence"/>
</dbReference>
<sequence>MKKIFYSAAFVALLSLSISCEKDFRDVGSSVVDNSQFSTGKDTIEIEITPLDVESVRADNVGIGALGEYLLGVYNKPQAKTIEASIVSQIGYLSALRNEQISTLDSIDSIYTLDHVVLTIPYASTKLENLADGRPVFDLDSLLGDNNTAVNLSVLRNNTFLNTLNPNDPSEFNSFQSNQEYDDIENLTDNSVYEFKPQGTDTIVEFTRTLSTGIVFNDTIKQENSVPFLAIPLDKNRMKELFWDKFNDPEFEGSEEFQNYFRGVIIKAEGTNGSMVPLSLTNARLEFYYNITRMEEVEGQTERVYKDSIPTKYSFPLSGVRNSHYKMTNASTTVPNNTFMIQGTAGTMAEIKILDDEKLAELRGKDWLINDALLTFYIDENQDTEDVPLRLFAYKKGNPGSHIKDAYSESSFFGGALQYDTDDNPEKYEIRIGDYISDLLSGEINTNPNLVLKVYNVDTDVPFSNNALDTIVKTYNWNPRSVRLLNHLQENGSKRAKLIISYSE</sequence>
<evidence type="ECO:0000313" key="1">
    <source>
        <dbReference type="EMBL" id="MFD0992712.1"/>
    </source>
</evidence>